<proteinExistence type="predicted"/>
<accession>A0A1S1VB99</accession>
<dbReference type="Proteomes" id="UP000180254">
    <property type="component" value="Unassembled WGS sequence"/>
</dbReference>
<organism evidence="1 2">
    <name type="scientific">Andreesenia angusta</name>
    <dbReference type="NCBI Taxonomy" id="39480"/>
    <lineage>
        <taxon>Bacteria</taxon>
        <taxon>Bacillati</taxon>
        <taxon>Bacillota</taxon>
        <taxon>Tissierellia</taxon>
        <taxon>Tissierellales</taxon>
        <taxon>Gottschalkiaceae</taxon>
        <taxon>Andreesenia</taxon>
    </lineage>
</organism>
<dbReference type="AlphaFoldDB" id="A0A1S1VB99"/>
<name>A0A1S1VB99_9FIRM</name>
<comment type="caution">
    <text evidence="1">The sequence shown here is derived from an EMBL/GenBank/DDBJ whole genome shotgun (WGS) entry which is preliminary data.</text>
</comment>
<evidence type="ECO:0000313" key="2">
    <source>
        <dbReference type="Proteomes" id="UP000180254"/>
    </source>
</evidence>
<protein>
    <submittedName>
        <fullName evidence="1">Uncharacterized protein</fullName>
    </submittedName>
</protein>
<reference evidence="1 2" key="1">
    <citation type="submission" date="2016-09" db="EMBL/GenBank/DDBJ databases">
        <title>Genome sequence of Eubacterium angustum.</title>
        <authorList>
            <person name="Poehlein A."/>
            <person name="Daniel R."/>
        </authorList>
    </citation>
    <scope>NUCLEOTIDE SEQUENCE [LARGE SCALE GENOMIC DNA]</scope>
    <source>
        <strain evidence="1 2">DSM 1989</strain>
    </source>
</reference>
<evidence type="ECO:0000313" key="1">
    <source>
        <dbReference type="EMBL" id="OHW63109.1"/>
    </source>
</evidence>
<sequence>MAKRYSPTAEEADRLAIQNPDWPWDECWEIAKEIYGEE</sequence>
<gene>
    <name evidence="1" type="ORF">EUAN_08930</name>
</gene>
<dbReference type="EMBL" id="MKIE01000002">
    <property type="protein sequence ID" value="OHW63109.1"/>
    <property type="molecule type" value="Genomic_DNA"/>
</dbReference>
<keyword evidence="2" id="KW-1185">Reference proteome</keyword>